<dbReference type="InterPro" id="IPR025836">
    <property type="entry name" value="Zn_knuckle_CX2CX4HX4C"/>
</dbReference>
<evidence type="ECO:0000259" key="2">
    <source>
        <dbReference type="Pfam" id="PF14111"/>
    </source>
</evidence>
<dbReference type="PANTHER" id="PTHR31286:SF178">
    <property type="entry name" value="DUF4283 DOMAIN-CONTAINING PROTEIN"/>
    <property type="match status" value="1"/>
</dbReference>
<accession>A0ABM1QZB0</accession>
<dbReference type="GeneID" id="109131403"/>
<dbReference type="Pfam" id="PF14111">
    <property type="entry name" value="DUF4283"/>
    <property type="match status" value="1"/>
</dbReference>
<reference evidence="4" key="1">
    <citation type="journal article" date="1997" name="Nucleic Acids Res.">
        <title>tRNAscan-SE: a program for improved detection of transfer RNA genes in genomic sequence.</title>
        <authorList>
            <person name="Lowe T.M."/>
            <person name="Eddy S.R."/>
        </authorList>
    </citation>
    <scope>NUCLEOTIDE SEQUENCE [LARGE SCALE GENOMIC DNA]</scope>
    <source>
        <strain evidence="4">r\DH55</strain>
    </source>
</reference>
<feature type="compositionally biased region" description="Polar residues" evidence="1">
    <location>
        <begin position="308"/>
        <end position="317"/>
    </location>
</feature>
<evidence type="ECO:0000259" key="3">
    <source>
        <dbReference type="Pfam" id="PF14392"/>
    </source>
</evidence>
<dbReference type="RefSeq" id="XP_019092098.1">
    <property type="nucleotide sequence ID" value="XM_019236553.1"/>
</dbReference>
<feature type="compositionally biased region" description="Basic and acidic residues" evidence="1">
    <location>
        <begin position="327"/>
        <end position="341"/>
    </location>
</feature>
<dbReference type="RefSeq" id="XP_019097927.1">
    <property type="nucleotide sequence ID" value="XM_019242382.1"/>
</dbReference>
<organism evidence="4 5">
    <name type="scientific">Camelina sativa</name>
    <name type="common">False flax</name>
    <name type="synonym">Myagrum sativum</name>
    <dbReference type="NCBI Taxonomy" id="90675"/>
    <lineage>
        <taxon>Eukaryota</taxon>
        <taxon>Viridiplantae</taxon>
        <taxon>Streptophyta</taxon>
        <taxon>Embryophyta</taxon>
        <taxon>Tracheophyta</taxon>
        <taxon>Spermatophyta</taxon>
        <taxon>Magnoliopsida</taxon>
        <taxon>eudicotyledons</taxon>
        <taxon>Gunneridae</taxon>
        <taxon>Pentapetalae</taxon>
        <taxon>rosids</taxon>
        <taxon>malvids</taxon>
        <taxon>Brassicales</taxon>
        <taxon>Brassicaceae</taxon>
        <taxon>Camelineae</taxon>
        <taxon>Camelina</taxon>
    </lineage>
</organism>
<name>A0ABM1QZB0_CAMSA</name>
<gene>
    <name evidence="5" type="primary">LOC109129039</name>
    <name evidence="6" type="synonym">LOC109131403</name>
</gene>
<dbReference type="PANTHER" id="PTHR31286">
    <property type="entry name" value="GLYCINE-RICH CELL WALL STRUCTURAL PROTEIN 1.8-LIKE"/>
    <property type="match status" value="1"/>
</dbReference>
<keyword evidence="4" id="KW-1185">Reference proteome</keyword>
<protein>
    <submittedName>
        <fullName evidence="5">Uncharacterized protein LOC109129039</fullName>
    </submittedName>
    <submittedName>
        <fullName evidence="6">Uncharacterized protein LOC109131403</fullName>
    </submittedName>
</protein>
<dbReference type="Pfam" id="PF14392">
    <property type="entry name" value="zf-CCHC_4"/>
    <property type="match status" value="1"/>
</dbReference>
<dbReference type="Proteomes" id="UP000694864">
    <property type="component" value="Chromosome 15"/>
</dbReference>
<feature type="region of interest" description="Disordered" evidence="1">
    <location>
        <begin position="308"/>
        <end position="350"/>
    </location>
</feature>
<feature type="domain" description="DUF4283" evidence="2">
    <location>
        <begin position="36"/>
        <end position="114"/>
    </location>
</feature>
<evidence type="ECO:0000313" key="5">
    <source>
        <dbReference type="RefSeq" id="XP_019092098.1"/>
    </source>
</evidence>
<dbReference type="InterPro" id="IPR040256">
    <property type="entry name" value="At4g02000-like"/>
</dbReference>
<dbReference type="GeneID" id="109129039"/>
<reference evidence="5 6" key="3">
    <citation type="submission" date="2025-05" db="UniProtKB">
        <authorList>
            <consortium name="RefSeq"/>
        </authorList>
    </citation>
    <scope>IDENTIFICATION</scope>
    <source>
        <tissue evidence="5 6">Leaf</tissue>
    </source>
</reference>
<feature type="domain" description="Zinc knuckle CX2CX4HX4C" evidence="3">
    <location>
        <begin position="176"/>
        <end position="223"/>
    </location>
</feature>
<dbReference type="Proteomes" id="UP000694864">
    <property type="component" value="Chromosome 20"/>
</dbReference>
<sequence length="384" mass="44296">MVSSKGVEMDLDKAIYEMSLEDKPLVLSDQAKFCSMEKNYCSILGRFLNPSNQRMSNWILDMPRIWRIQNRVRGVALSQEKFQFFFKSEDDLEDILKAGVWTQDEWCVVMERWSVKPSTDHLMFLPVWIRLRNIPVNYYTKETIQEIAECAGKVLQVLFDSEKSQAQDYVRVRVLLDVRKPLRNSKEVQLPSGELVLISFDYERIRKRCFQCQRLTHEKTVCPFNYSSEVGNHPSTSKSLDKQKGLLIHESDHDVSQQAPPKLLADALKEPSFQNQLVSLKKKNDDIFSGFSDVSFSSGCNPGVFEASSSGLSVKQKNPQKRKSPCIKKDKATKDMVEEQKVSTNEKQPDKVCKRKTLIVRNTSYKCLKLDKNTVVPEEPPMYE</sequence>
<dbReference type="InterPro" id="IPR025558">
    <property type="entry name" value="DUF4283"/>
</dbReference>
<reference evidence="4" key="2">
    <citation type="journal article" date="2014" name="Nat. Commun.">
        <title>The emerging biofuel crop Camelina sativa retains a highly undifferentiated hexaploid genome structure.</title>
        <authorList>
            <person name="Kagale S."/>
            <person name="Koh C."/>
            <person name="Nixon J."/>
            <person name="Bollina V."/>
            <person name="Clarke W.E."/>
            <person name="Tuteja R."/>
            <person name="Spillane C."/>
            <person name="Robinson S.J."/>
            <person name="Links M.G."/>
            <person name="Clarke C."/>
            <person name="Higgins E.E."/>
            <person name="Huebert T."/>
            <person name="Sharpe A.G."/>
            <person name="Parkin I.A."/>
        </authorList>
    </citation>
    <scope>NUCLEOTIDE SEQUENCE [LARGE SCALE GENOMIC DNA]</scope>
    <source>
        <strain evidence="4">r\DH55</strain>
    </source>
</reference>
<proteinExistence type="predicted"/>
<evidence type="ECO:0000256" key="1">
    <source>
        <dbReference type="SAM" id="MobiDB-lite"/>
    </source>
</evidence>
<evidence type="ECO:0000313" key="4">
    <source>
        <dbReference type="Proteomes" id="UP000694864"/>
    </source>
</evidence>
<evidence type="ECO:0000313" key="6">
    <source>
        <dbReference type="RefSeq" id="XP_019097927.1"/>
    </source>
</evidence>